<feature type="transmembrane region" description="Helical" evidence="1">
    <location>
        <begin position="278"/>
        <end position="302"/>
    </location>
</feature>
<name>A0AAW9TJ45_9BACT</name>
<keyword evidence="1" id="KW-0812">Transmembrane</keyword>
<accession>A0AAW9TJ45</accession>
<feature type="transmembrane region" description="Helical" evidence="1">
    <location>
        <begin position="143"/>
        <end position="175"/>
    </location>
</feature>
<proteinExistence type="predicted"/>
<protein>
    <submittedName>
        <fullName evidence="2">Uncharacterized protein</fullName>
    </submittedName>
</protein>
<keyword evidence="1" id="KW-1133">Transmembrane helix</keyword>
<sequence length="358" mass="41463">MSKRISAWDYSILFFCCIIIANSYLMSYDSQLRWEGIKGQLLFMFAFILGENFKNNDILYRGRYIFGIIVVVAFLLYIVQPSWYVAYRLSVISEKNVAESTLLEMTRLSGFWIYPYWVSYGSAIYFHYIICKMLNKEIVHNNILIASLVLLVLIVILTQQRAPLFLIVLSIFIYFSKSMAEINVKKLLKILTFGCMLIAIVYFFCKNYLSAERLDFILDKFMVFQSGNSTSFVSDRANIFETLLKKNISFWGDGIGRYGHGAFFEGSISVTDQQYIQLLYETGLFGLLYNVLMLLICLILGFKHFDKCKFEVGVILFYLLAMSGANCLSSIQLHPIILWYCCGVVIFKTKRKLQNVEK</sequence>
<evidence type="ECO:0000313" key="3">
    <source>
        <dbReference type="Proteomes" id="UP000420707"/>
    </source>
</evidence>
<evidence type="ECO:0000313" key="2">
    <source>
        <dbReference type="EMBL" id="MQN32584.1"/>
    </source>
</evidence>
<dbReference type="PANTHER" id="PTHR37422:SF17">
    <property type="entry name" value="O-ANTIGEN LIGASE"/>
    <property type="match status" value="1"/>
</dbReference>
<dbReference type="Proteomes" id="UP000420707">
    <property type="component" value="Unassembled WGS sequence"/>
</dbReference>
<feature type="transmembrane region" description="Helical" evidence="1">
    <location>
        <begin position="111"/>
        <end position="131"/>
    </location>
</feature>
<dbReference type="PANTHER" id="PTHR37422">
    <property type="entry name" value="TEICHURONIC ACID BIOSYNTHESIS PROTEIN TUAE"/>
    <property type="match status" value="1"/>
</dbReference>
<reference evidence="3" key="1">
    <citation type="submission" date="2019-09" db="EMBL/GenBank/DDBJ databases">
        <title>Distinct polysaccharide growth profiles of human intestinal Prevotella copri isolates.</title>
        <authorList>
            <person name="Fehlner-Peach H."/>
            <person name="Magnabosco C."/>
            <person name="Raghavan V."/>
            <person name="Scher J.U."/>
            <person name="Tett A."/>
            <person name="Cox L.M."/>
            <person name="Gottsegen C."/>
            <person name="Watters A."/>
            <person name="Wiltshire- Gordon J.D."/>
            <person name="Segata N."/>
            <person name="Bonneau R."/>
            <person name="Littman D.R."/>
        </authorList>
    </citation>
    <scope>NUCLEOTIDE SEQUENCE [LARGE SCALE GENOMIC DNA]</scope>
    <source>
        <strain evidence="3">iAP146</strain>
    </source>
</reference>
<gene>
    <name evidence="2" type="ORF">F7D90_11630</name>
</gene>
<keyword evidence="1" id="KW-0472">Membrane</keyword>
<dbReference type="EMBL" id="VZCR01000076">
    <property type="protein sequence ID" value="MQN32584.1"/>
    <property type="molecule type" value="Genomic_DNA"/>
</dbReference>
<feature type="transmembrane region" description="Helical" evidence="1">
    <location>
        <begin position="187"/>
        <end position="205"/>
    </location>
</feature>
<feature type="transmembrane region" description="Helical" evidence="1">
    <location>
        <begin position="65"/>
        <end position="86"/>
    </location>
</feature>
<evidence type="ECO:0000256" key="1">
    <source>
        <dbReference type="SAM" id="Phobius"/>
    </source>
</evidence>
<dbReference type="AlphaFoldDB" id="A0AAW9TJ45"/>
<comment type="caution">
    <text evidence="2">The sequence shown here is derived from an EMBL/GenBank/DDBJ whole genome shotgun (WGS) entry which is preliminary data.</text>
</comment>
<feature type="transmembrane region" description="Helical" evidence="1">
    <location>
        <begin position="314"/>
        <end position="347"/>
    </location>
</feature>
<dbReference type="RefSeq" id="WP_153086613.1">
    <property type="nucleotide sequence ID" value="NZ_VZAM01000049.1"/>
</dbReference>
<dbReference type="InterPro" id="IPR051533">
    <property type="entry name" value="WaaL-like"/>
</dbReference>
<feature type="transmembrane region" description="Helical" evidence="1">
    <location>
        <begin position="7"/>
        <end position="25"/>
    </location>
</feature>
<feature type="transmembrane region" description="Helical" evidence="1">
    <location>
        <begin position="37"/>
        <end position="53"/>
    </location>
</feature>
<organism evidence="2 3">
    <name type="scientific">Segatella copri</name>
    <dbReference type="NCBI Taxonomy" id="165179"/>
    <lineage>
        <taxon>Bacteria</taxon>
        <taxon>Pseudomonadati</taxon>
        <taxon>Bacteroidota</taxon>
        <taxon>Bacteroidia</taxon>
        <taxon>Bacteroidales</taxon>
        <taxon>Prevotellaceae</taxon>
        <taxon>Segatella</taxon>
    </lineage>
</organism>